<dbReference type="InterPro" id="IPR003593">
    <property type="entry name" value="AAA+_ATPase"/>
</dbReference>
<accession>A0ABU6MJJ9</accession>
<dbReference type="InterPro" id="IPR002078">
    <property type="entry name" value="Sigma_54_int"/>
</dbReference>
<dbReference type="SMART" id="SM00091">
    <property type="entry name" value="PAS"/>
    <property type="match status" value="2"/>
</dbReference>
<dbReference type="RefSeq" id="WP_066264020.1">
    <property type="nucleotide sequence ID" value="NZ_JARMAB010000020.1"/>
</dbReference>
<feature type="domain" description="PAS" evidence="9">
    <location>
        <begin position="7"/>
        <end position="58"/>
    </location>
</feature>
<dbReference type="InterPro" id="IPR000014">
    <property type="entry name" value="PAS"/>
</dbReference>
<dbReference type="InterPro" id="IPR027417">
    <property type="entry name" value="P-loop_NTPase"/>
</dbReference>
<dbReference type="InterPro" id="IPR009057">
    <property type="entry name" value="Homeodomain-like_sf"/>
</dbReference>
<proteinExistence type="predicted"/>
<dbReference type="PANTHER" id="PTHR32071">
    <property type="entry name" value="TRANSCRIPTIONAL REGULATORY PROTEIN"/>
    <property type="match status" value="1"/>
</dbReference>
<organism evidence="11 12">
    <name type="scientific">Heyndrickxia acidicola</name>
    <dbReference type="NCBI Taxonomy" id="209389"/>
    <lineage>
        <taxon>Bacteria</taxon>
        <taxon>Bacillati</taxon>
        <taxon>Bacillota</taxon>
        <taxon>Bacilli</taxon>
        <taxon>Bacillales</taxon>
        <taxon>Bacillaceae</taxon>
        <taxon>Heyndrickxia</taxon>
    </lineage>
</organism>
<keyword evidence="5" id="KW-0238">DNA-binding</keyword>
<dbReference type="PROSITE" id="PS00676">
    <property type="entry name" value="SIGMA54_INTERACT_2"/>
    <property type="match status" value="1"/>
</dbReference>
<dbReference type="NCBIfam" id="TIGR00229">
    <property type="entry name" value="sensory_box"/>
    <property type="match status" value="1"/>
</dbReference>
<dbReference type="Gene3D" id="1.10.10.60">
    <property type="entry name" value="Homeodomain-like"/>
    <property type="match status" value="1"/>
</dbReference>
<keyword evidence="4" id="KW-0805">Transcription regulation</keyword>
<dbReference type="InterPro" id="IPR030828">
    <property type="entry name" value="HTH_TyrR"/>
</dbReference>
<evidence type="ECO:0000256" key="5">
    <source>
        <dbReference type="ARBA" id="ARBA00023125"/>
    </source>
</evidence>
<evidence type="ECO:0000256" key="7">
    <source>
        <dbReference type="ARBA" id="ARBA00029500"/>
    </source>
</evidence>
<evidence type="ECO:0000259" key="10">
    <source>
        <dbReference type="PROSITE" id="PS50113"/>
    </source>
</evidence>
<dbReference type="Pfam" id="PF25601">
    <property type="entry name" value="AAA_lid_14"/>
    <property type="match status" value="1"/>
</dbReference>
<feature type="domain" description="PAC" evidence="10">
    <location>
        <begin position="184"/>
        <end position="237"/>
    </location>
</feature>
<dbReference type="PROSITE" id="PS50045">
    <property type="entry name" value="SIGMA54_INTERACT_4"/>
    <property type="match status" value="1"/>
</dbReference>
<evidence type="ECO:0000259" key="8">
    <source>
        <dbReference type="PROSITE" id="PS50045"/>
    </source>
</evidence>
<dbReference type="CDD" id="cd00009">
    <property type="entry name" value="AAA"/>
    <property type="match status" value="1"/>
</dbReference>
<dbReference type="InterPro" id="IPR013767">
    <property type="entry name" value="PAS_fold"/>
</dbReference>
<dbReference type="PROSITE" id="PS50113">
    <property type="entry name" value="PAC"/>
    <property type="match status" value="1"/>
</dbReference>
<dbReference type="Pfam" id="PF00158">
    <property type="entry name" value="Sigma54_activat"/>
    <property type="match status" value="1"/>
</dbReference>
<evidence type="ECO:0000259" key="9">
    <source>
        <dbReference type="PROSITE" id="PS50112"/>
    </source>
</evidence>
<dbReference type="InterPro" id="IPR025944">
    <property type="entry name" value="Sigma_54_int_dom_CS"/>
</dbReference>
<dbReference type="SUPFAM" id="SSF46689">
    <property type="entry name" value="Homeodomain-like"/>
    <property type="match status" value="1"/>
</dbReference>
<gene>
    <name evidence="11" type="ORF">P4T90_14145</name>
</gene>
<evidence type="ECO:0000256" key="1">
    <source>
        <dbReference type="ARBA" id="ARBA00022741"/>
    </source>
</evidence>
<dbReference type="EMBL" id="JARMAB010000020">
    <property type="protein sequence ID" value="MED1204186.1"/>
    <property type="molecule type" value="Genomic_DNA"/>
</dbReference>
<feature type="domain" description="PAS" evidence="9">
    <location>
        <begin position="117"/>
        <end position="171"/>
    </location>
</feature>
<dbReference type="Pfam" id="PF00989">
    <property type="entry name" value="PAS"/>
    <property type="match status" value="2"/>
</dbReference>
<dbReference type="Gene3D" id="3.40.50.300">
    <property type="entry name" value="P-loop containing nucleotide triphosphate hydrolases"/>
    <property type="match status" value="1"/>
</dbReference>
<dbReference type="SUPFAM" id="SSF55785">
    <property type="entry name" value="PYP-like sensor domain (PAS domain)"/>
    <property type="match status" value="2"/>
</dbReference>
<dbReference type="CDD" id="cd00130">
    <property type="entry name" value="PAS"/>
    <property type="match status" value="2"/>
</dbReference>
<evidence type="ECO:0000256" key="2">
    <source>
        <dbReference type="ARBA" id="ARBA00022797"/>
    </source>
</evidence>
<evidence type="ECO:0000256" key="4">
    <source>
        <dbReference type="ARBA" id="ARBA00023015"/>
    </source>
</evidence>
<reference evidence="11 12" key="1">
    <citation type="submission" date="2023-03" db="EMBL/GenBank/DDBJ databases">
        <title>Bacillus Genome Sequencing.</title>
        <authorList>
            <person name="Dunlap C."/>
        </authorList>
    </citation>
    <scope>NUCLEOTIDE SEQUENCE [LARGE SCALE GENOMIC DNA]</scope>
    <source>
        <strain evidence="11 12">B-23453</strain>
    </source>
</reference>
<keyword evidence="2" id="KW-0058">Aromatic hydrocarbons catabolism</keyword>
<evidence type="ECO:0000256" key="3">
    <source>
        <dbReference type="ARBA" id="ARBA00022840"/>
    </source>
</evidence>
<evidence type="ECO:0000313" key="11">
    <source>
        <dbReference type="EMBL" id="MED1204186.1"/>
    </source>
</evidence>
<evidence type="ECO:0000256" key="6">
    <source>
        <dbReference type="ARBA" id="ARBA00023163"/>
    </source>
</evidence>
<dbReference type="Gene3D" id="1.10.8.60">
    <property type="match status" value="1"/>
</dbReference>
<comment type="caution">
    <text evidence="11">The sequence shown here is derived from an EMBL/GenBank/DDBJ whole genome shotgun (WGS) entry which is preliminary data.</text>
</comment>
<evidence type="ECO:0000313" key="12">
    <source>
        <dbReference type="Proteomes" id="UP001341444"/>
    </source>
</evidence>
<dbReference type="Proteomes" id="UP001341444">
    <property type="component" value="Unassembled WGS sequence"/>
</dbReference>
<dbReference type="PROSITE" id="PS50112">
    <property type="entry name" value="PAS"/>
    <property type="match status" value="2"/>
</dbReference>
<dbReference type="PROSITE" id="PS00688">
    <property type="entry name" value="SIGMA54_INTERACT_3"/>
    <property type="match status" value="1"/>
</dbReference>
<dbReference type="InterPro" id="IPR035965">
    <property type="entry name" value="PAS-like_dom_sf"/>
</dbReference>
<dbReference type="Pfam" id="PF18024">
    <property type="entry name" value="HTH_50"/>
    <property type="match status" value="1"/>
</dbReference>
<sequence>MEKSIAADQLLESIISSMTNGVIVVDLNKKVLKMNSSAKRMLNIRTDEYMGKDMDEFIPNSGLYRDLDNEQSVTGVRIEISNLSCLLDRTPLYQDGKLIGAVCMIQDISQMEHFHSLFKQMEKIIEFSTDGIYVVDQESKTIFVNSAYEEITGYKREELIGHQMADLIHNEYFDQSVSLFVLEDKKRISILQKIGKQEKDVIATGSPVFDEAGNIQMVVTSVRDISRLNELSNELKKAKSFSEMSQNRYTFSAEGSDEKVIFQSMQMKEIIYKVKQIASFPTSILLSGPSGAGKEVIANLIHQESDRKDMPFIKVNCGAIPEQLLESELFGYEKGAFTGARQDGKIGLLELADKGTVLLDEIGELPLALQVKLLRVLQEKQIQRLGSSKVKQMDIRIISATNKDLTKLVKQGLFREDLYYRLQVVELRIPPLNERLEDIDVLLTHFFSYFCKLYNIEKHLSPETKNILQSYHWPGNVRELRNLVENMIVSVPSLYIKPSDLPPHFSTHSQPDSSLSLKQQVEQFEKKIIMDTLEKRTSLRKAAVHLGIDHSTLIKKLKKWNISIQK</sequence>
<keyword evidence="12" id="KW-1185">Reference proteome</keyword>
<dbReference type="SMART" id="SM00382">
    <property type="entry name" value="AAA"/>
    <property type="match status" value="1"/>
</dbReference>
<dbReference type="InterPro" id="IPR000700">
    <property type="entry name" value="PAS-assoc_C"/>
</dbReference>
<keyword evidence="3" id="KW-0067">ATP-binding</keyword>
<dbReference type="InterPro" id="IPR058031">
    <property type="entry name" value="AAA_lid_NorR"/>
</dbReference>
<dbReference type="InterPro" id="IPR025943">
    <property type="entry name" value="Sigma_54_int_dom_ATP-bd_2"/>
</dbReference>
<dbReference type="PANTHER" id="PTHR32071:SF57">
    <property type="entry name" value="C4-DICARBOXYLATE TRANSPORT TRANSCRIPTIONAL REGULATORY PROTEIN DCTD"/>
    <property type="match status" value="1"/>
</dbReference>
<keyword evidence="6" id="KW-0804">Transcription</keyword>
<keyword evidence="1" id="KW-0547">Nucleotide-binding</keyword>
<protein>
    <recommendedName>
        <fullName evidence="7">HTH-type transcriptional regulatory protein TyrR</fullName>
    </recommendedName>
</protein>
<dbReference type="SUPFAM" id="SSF52540">
    <property type="entry name" value="P-loop containing nucleoside triphosphate hydrolases"/>
    <property type="match status" value="1"/>
</dbReference>
<name>A0ABU6MJJ9_9BACI</name>
<dbReference type="Gene3D" id="3.30.450.20">
    <property type="entry name" value="PAS domain"/>
    <property type="match status" value="2"/>
</dbReference>
<feature type="domain" description="Sigma-54 factor interaction" evidence="8">
    <location>
        <begin position="260"/>
        <end position="489"/>
    </location>
</feature>